<dbReference type="EMBL" id="CP068393">
    <property type="protein sequence ID" value="QUC65940.1"/>
    <property type="molecule type" value="Genomic_DNA"/>
</dbReference>
<evidence type="ECO:0000313" key="2">
    <source>
        <dbReference type="Proteomes" id="UP000682782"/>
    </source>
</evidence>
<sequence length="311" mass="35845">MNSIYDAENLQNGFVPVVYGYYDRANMMESTPEVINHSHSLCEIMYVNEGTMSIETESNGFNQVSCNQFILIDAGIRHWDLRFNKGLCSMMNIEFQYEEGTGLAPDLASLLKADGKMREMFEQQPRVLTLSDRNGVVHQLMKTIVPLADSANEQGRHLCSLLCTQVMLEVARLRGMNQSRESVGNHYISEALDILNNNYAEPLTASSVAEELHIHPSYLHRLFREYTSRTMKDHLQRIRIQHAQEMLIETRKSMLEIACEVGFSNTQQFQQLFRRLTGMRPLEYRKLNQKEYERPPKSAGDNTQTEEDTYA</sequence>
<keyword evidence="2" id="KW-1185">Reference proteome</keyword>
<organism evidence="1 2">
    <name type="scientific">Aristaeella hokkaidonensis</name>
    <dbReference type="NCBI Taxonomy" id="3046382"/>
    <lineage>
        <taxon>Bacteria</taxon>
        <taxon>Bacillati</taxon>
        <taxon>Bacillota</taxon>
        <taxon>Clostridia</taxon>
        <taxon>Eubacteriales</taxon>
        <taxon>Aristaeellaceae</taxon>
        <taxon>Aristaeella</taxon>
    </lineage>
</organism>
<proteinExistence type="predicted"/>
<gene>
    <name evidence="1" type="ORF">JYE49_08615</name>
</gene>
<reference evidence="1" key="1">
    <citation type="submission" date="2021-01" db="EMBL/GenBank/DDBJ databases">
        <title>Complete genome sequence of Clostridiales bacterium R-7.</title>
        <authorList>
            <person name="Mahoney-Kurpe S.C."/>
            <person name="Palevich N."/>
            <person name="Koike S."/>
            <person name="Moon C.D."/>
            <person name="Attwood G.T."/>
        </authorList>
    </citation>
    <scope>NUCLEOTIDE SEQUENCE</scope>
    <source>
        <strain evidence="1">R-7</strain>
    </source>
</reference>
<name>A0AC61N1J5_9FIRM</name>
<dbReference type="Proteomes" id="UP000682782">
    <property type="component" value="Chromosome"/>
</dbReference>
<protein>
    <submittedName>
        <fullName evidence="1">Helix-turn-helix transcriptional regulator</fullName>
    </submittedName>
</protein>
<accession>A0AC61N1J5</accession>
<evidence type="ECO:0000313" key="1">
    <source>
        <dbReference type="EMBL" id="QUC65940.1"/>
    </source>
</evidence>